<dbReference type="InterPro" id="IPR018490">
    <property type="entry name" value="cNMP-bd_dom_sf"/>
</dbReference>
<dbReference type="PROSITE" id="PS50042">
    <property type="entry name" value="CNMP_BINDING_3"/>
    <property type="match status" value="1"/>
</dbReference>
<dbReference type="PANTHER" id="PTHR24567">
    <property type="entry name" value="CRP FAMILY TRANSCRIPTIONAL REGULATORY PROTEIN"/>
    <property type="match status" value="1"/>
</dbReference>
<dbReference type="OrthoDB" id="8565101at2"/>
<evidence type="ECO:0000313" key="6">
    <source>
        <dbReference type="EMBL" id="TDR71591.1"/>
    </source>
</evidence>
<dbReference type="CDD" id="cd00038">
    <property type="entry name" value="CAP_ED"/>
    <property type="match status" value="1"/>
</dbReference>
<keyword evidence="1" id="KW-0805">Transcription regulation</keyword>
<evidence type="ECO:0000256" key="3">
    <source>
        <dbReference type="ARBA" id="ARBA00023163"/>
    </source>
</evidence>
<proteinExistence type="predicted"/>
<dbReference type="AlphaFoldDB" id="A0A4R7AW16"/>
<dbReference type="InterPro" id="IPR050397">
    <property type="entry name" value="Env_Response_Regulators"/>
</dbReference>
<organism evidence="6 7">
    <name type="scientific">Paludibacterium purpuratum</name>
    <dbReference type="NCBI Taxonomy" id="1144873"/>
    <lineage>
        <taxon>Bacteria</taxon>
        <taxon>Pseudomonadati</taxon>
        <taxon>Pseudomonadota</taxon>
        <taxon>Betaproteobacteria</taxon>
        <taxon>Neisseriales</taxon>
        <taxon>Chromobacteriaceae</taxon>
        <taxon>Paludibacterium</taxon>
    </lineage>
</organism>
<protein>
    <submittedName>
        <fullName evidence="6">CRP-like cAMP-binding protein</fullName>
    </submittedName>
</protein>
<dbReference type="Proteomes" id="UP000295611">
    <property type="component" value="Unassembled WGS sequence"/>
</dbReference>
<dbReference type="GO" id="GO:0003677">
    <property type="term" value="F:DNA binding"/>
    <property type="evidence" value="ECO:0007669"/>
    <property type="project" value="UniProtKB-KW"/>
</dbReference>
<dbReference type="Pfam" id="PF00027">
    <property type="entry name" value="cNMP_binding"/>
    <property type="match status" value="1"/>
</dbReference>
<accession>A0A4R7AW16</accession>
<dbReference type="GO" id="GO:0005829">
    <property type="term" value="C:cytosol"/>
    <property type="evidence" value="ECO:0007669"/>
    <property type="project" value="TreeGrafter"/>
</dbReference>
<dbReference type="InterPro" id="IPR012318">
    <property type="entry name" value="HTH_CRP"/>
</dbReference>
<dbReference type="GO" id="GO:0003700">
    <property type="term" value="F:DNA-binding transcription factor activity"/>
    <property type="evidence" value="ECO:0007669"/>
    <property type="project" value="TreeGrafter"/>
</dbReference>
<dbReference type="SUPFAM" id="SSF51206">
    <property type="entry name" value="cAMP-binding domain-like"/>
    <property type="match status" value="1"/>
</dbReference>
<keyword evidence="2" id="KW-0238">DNA-binding</keyword>
<feature type="domain" description="HTH crp-type" evidence="5">
    <location>
        <begin position="151"/>
        <end position="215"/>
    </location>
</feature>
<dbReference type="PRINTS" id="PR00034">
    <property type="entry name" value="HTHCRP"/>
</dbReference>
<comment type="caution">
    <text evidence="6">The sequence shown here is derived from an EMBL/GenBank/DDBJ whole genome shotgun (WGS) entry which is preliminary data.</text>
</comment>
<feature type="domain" description="Cyclic nucleotide-binding" evidence="4">
    <location>
        <begin position="28"/>
        <end position="121"/>
    </location>
</feature>
<gene>
    <name evidence="6" type="ORF">DFP86_1181</name>
</gene>
<sequence length="232" mass="26880">MARSIDDVITIVEQERGIYELLKGCPYEVLKEFSVARCRKGEFRLNQGQVYDSLYIVVSGLVRIYVMTESGRKYTLAIYKQGNYIGEHEIFDQRPYSCFVEAISDVVLLKLKREPFIRWLGLDRNISDSFTRSLCHQIYMLSEKAGVDTLYSLRQRICQYLLAVVAREKPVTVDREELGELMGVATRSVNRILKSLREEGLIAVEGHTIAIVDWPALQTESEKKTYDFYQRK</sequence>
<dbReference type="SMART" id="SM00100">
    <property type="entry name" value="cNMP"/>
    <property type="match status" value="1"/>
</dbReference>
<dbReference type="Gene3D" id="2.60.120.10">
    <property type="entry name" value="Jelly Rolls"/>
    <property type="match status" value="1"/>
</dbReference>
<name>A0A4R7AW16_9NEIS</name>
<reference evidence="6 7" key="1">
    <citation type="submission" date="2019-03" db="EMBL/GenBank/DDBJ databases">
        <title>Genomic Encyclopedia of Type Strains, Phase III (KMG-III): the genomes of soil and plant-associated and newly described type strains.</title>
        <authorList>
            <person name="Whitman W."/>
        </authorList>
    </citation>
    <scope>NUCLEOTIDE SEQUENCE [LARGE SCALE GENOMIC DNA]</scope>
    <source>
        <strain evidence="6 7">CECT 8976</strain>
    </source>
</reference>
<dbReference type="SUPFAM" id="SSF46785">
    <property type="entry name" value="Winged helix' DNA-binding domain"/>
    <property type="match status" value="1"/>
</dbReference>
<dbReference type="RefSeq" id="WP_133683741.1">
    <property type="nucleotide sequence ID" value="NZ_SNZP01000018.1"/>
</dbReference>
<evidence type="ECO:0000259" key="4">
    <source>
        <dbReference type="PROSITE" id="PS50042"/>
    </source>
</evidence>
<evidence type="ECO:0000313" key="7">
    <source>
        <dbReference type="Proteomes" id="UP000295611"/>
    </source>
</evidence>
<dbReference type="InterPro" id="IPR036390">
    <property type="entry name" value="WH_DNA-bd_sf"/>
</dbReference>
<keyword evidence="3" id="KW-0804">Transcription</keyword>
<dbReference type="PANTHER" id="PTHR24567:SF26">
    <property type="entry name" value="REGULATORY PROTEIN YEIL"/>
    <property type="match status" value="1"/>
</dbReference>
<dbReference type="PROSITE" id="PS51063">
    <property type="entry name" value="HTH_CRP_2"/>
    <property type="match status" value="1"/>
</dbReference>
<dbReference type="Pfam" id="PF13545">
    <property type="entry name" value="HTH_Crp_2"/>
    <property type="match status" value="1"/>
</dbReference>
<keyword evidence="7" id="KW-1185">Reference proteome</keyword>
<dbReference type="InterPro" id="IPR014710">
    <property type="entry name" value="RmlC-like_jellyroll"/>
</dbReference>
<evidence type="ECO:0000259" key="5">
    <source>
        <dbReference type="PROSITE" id="PS51063"/>
    </source>
</evidence>
<dbReference type="EMBL" id="SNZP01000018">
    <property type="protein sequence ID" value="TDR71591.1"/>
    <property type="molecule type" value="Genomic_DNA"/>
</dbReference>
<evidence type="ECO:0000256" key="2">
    <source>
        <dbReference type="ARBA" id="ARBA00023125"/>
    </source>
</evidence>
<dbReference type="SMART" id="SM00419">
    <property type="entry name" value="HTH_CRP"/>
    <property type="match status" value="1"/>
</dbReference>
<evidence type="ECO:0000256" key="1">
    <source>
        <dbReference type="ARBA" id="ARBA00023015"/>
    </source>
</evidence>
<dbReference type="InterPro" id="IPR000595">
    <property type="entry name" value="cNMP-bd_dom"/>
</dbReference>